<name>A0A9Q3UN24_9GAMM</name>
<evidence type="ECO:0000259" key="7">
    <source>
        <dbReference type="Pfam" id="PF25954"/>
    </source>
</evidence>
<feature type="chain" id="PRO_5040229374" evidence="5">
    <location>
        <begin position="29"/>
        <end position="360"/>
    </location>
</feature>
<evidence type="ECO:0000256" key="4">
    <source>
        <dbReference type="SAM" id="Coils"/>
    </source>
</evidence>
<dbReference type="Gene3D" id="2.40.30.170">
    <property type="match status" value="1"/>
</dbReference>
<dbReference type="Gene3D" id="2.40.50.100">
    <property type="match status" value="1"/>
</dbReference>
<feature type="domain" description="Multidrug resistance protein MdtA-like barrel-sandwich hybrid" evidence="6">
    <location>
        <begin position="61"/>
        <end position="192"/>
    </location>
</feature>
<organism evidence="9 10">
    <name type="scientific">Alloalcanivorax marinus</name>
    <dbReference type="NCBI Taxonomy" id="1177169"/>
    <lineage>
        <taxon>Bacteria</taxon>
        <taxon>Pseudomonadati</taxon>
        <taxon>Pseudomonadota</taxon>
        <taxon>Gammaproteobacteria</taxon>
        <taxon>Oceanospirillales</taxon>
        <taxon>Alcanivoracaceae</taxon>
        <taxon>Alloalcanivorax</taxon>
    </lineage>
</organism>
<reference evidence="9" key="1">
    <citation type="submission" date="2021-10" db="EMBL/GenBank/DDBJ databases">
        <title>The diversity and Nitrogen Metabolism of Culturable Nitrate-Utilizing Bacteria Within the Oxygen Minimum Zone of the Changjiang (Yangtze River)Estuary.</title>
        <authorList>
            <person name="Zhang D."/>
            <person name="Zheng J."/>
            <person name="Liu S."/>
            <person name="He W."/>
        </authorList>
    </citation>
    <scope>NUCLEOTIDE SEQUENCE</scope>
    <source>
        <strain evidence="9">FXH-223</strain>
    </source>
</reference>
<keyword evidence="3" id="KW-0813">Transport</keyword>
<sequence>MSSLSKPALPLLKPALLLALLFGAPAGAAEPVRLATVEARHLEQRLPLTGTVTADRAALLSTAVAGQVTRLTVDLGDRVSAGDLLLELDPELNRLALESARAAAEEARAGRDDARRRLEEASTLVARRSIAASEVRGLESEVSMANAALAAAHAEQQRQAALLRRHTLNAPFDGVISQKLTEVGEWVTPGSAVLELVNLDRLRLDFAVPQEYFPRLGDDAGLRVSLGGDAGPARIAEITAVVPVSDPGARTFVLRARLPDPPPMTPGMSARATLTLPGEQASLAVPRDALVRYPDGRVTVWLAEPRDGALLAREQRVRVGGGLDDLVTVLEGLNAGDRVVVRGNESLRDGRELAPVDDQE</sequence>
<dbReference type="Pfam" id="PF25967">
    <property type="entry name" value="RND-MFP_C"/>
    <property type="match status" value="1"/>
</dbReference>
<dbReference type="InterPro" id="IPR058627">
    <property type="entry name" value="MdtA-like_C"/>
</dbReference>
<comment type="similarity">
    <text evidence="2">Belongs to the membrane fusion protein (MFP) (TC 8.A.1) family.</text>
</comment>
<evidence type="ECO:0000256" key="5">
    <source>
        <dbReference type="SAM" id="SignalP"/>
    </source>
</evidence>
<evidence type="ECO:0000256" key="1">
    <source>
        <dbReference type="ARBA" id="ARBA00004196"/>
    </source>
</evidence>
<evidence type="ECO:0000259" key="6">
    <source>
        <dbReference type="Pfam" id="PF25917"/>
    </source>
</evidence>
<dbReference type="InterPro" id="IPR006143">
    <property type="entry name" value="RND_pump_MFP"/>
</dbReference>
<dbReference type="SUPFAM" id="SSF111369">
    <property type="entry name" value="HlyD-like secretion proteins"/>
    <property type="match status" value="1"/>
</dbReference>
<dbReference type="Gene3D" id="2.40.420.20">
    <property type="match status" value="1"/>
</dbReference>
<dbReference type="Pfam" id="PF25917">
    <property type="entry name" value="BSH_RND"/>
    <property type="match status" value="1"/>
</dbReference>
<feature type="domain" description="Multidrug resistance protein MdtA-like C-terminal permuted SH3" evidence="8">
    <location>
        <begin position="284"/>
        <end position="343"/>
    </location>
</feature>
<dbReference type="InterPro" id="IPR058792">
    <property type="entry name" value="Beta-barrel_RND_2"/>
</dbReference>
<dbReference type="Gene3D" id="1.10.287.470">
    <property type="entry name" value="Helix hairpin bin"/>
    <property type="match status" value="1"/>
</dbReference>
<dbReference type="PANTHER" id="PTHR30469:SF15">
    <property type="entry name" value="HLYD FAMILY OF SECRETION PROTEINS"/>
    <property type="match status" value="1"/>
</dbReference>
<feature type="coiled-coil region" evidence="4">
    <location>
        <begin position="97"/>
        <end position="124"/>
    </location>
</feature>
<dbReference type="Pfam" id="PF25954">
    <property type="entry name" value="Beta-barrel_RND_2"/>
    <property type="match status" value="1"/>
</dbReference>
<dbReference type="NCBIfam" id="TIGR01730">
    <property type="entry name" value="RND_mfp"/>
    <property type="match status" value="1"/>
</dbReference>
<keyword evidence="5" id="KW-0732">Signal</keyword>
<dbReference type="EMBL" id="JAJGNA010000025">
    <property type="protein sequence ID" value="MCC4309972.1"/>
    <property type="molecule type" value="Genomic_DNA"/>
</dbReference>
<gene>
    <name evidence="9" type="ORF">LL252_15465</name>
</gene>
<dbReference type="PANTHER" id="PTHR30469">
    <property type="entry name" value="MULTIDRUG RESISTANCE PROTEIN MDTA"/>
    <property type="match status" value="1"/>
</dbReference>
<comment type="caution">
    <text evidence="9">The sequence shown here is derived from an EMBL/GenBank/DDBJ whole genome shotgun (WGS) entry which is preliminary data.</text>
</comment>
<evidence type="ECO:0000313" key="10">
    <source>
        <dbReference type="Proteomes" id="UP001108027"/>
    </source>
</evidence>
<evidence type="ECO:0000256" key="3">
    <source>
        <dbReference type="ARBA" id="ARBA00022448"/>
    </source>
</evidence>
<evidence type="ECO:0000313" key="9">
    <source>
        <dbReference type="EMBL" id="MCC4309972.1"/>
    </source>
</evidence>
<accession>A0A9Q3UN24</accession>
<feature type="domain" description="CusB-like beta-barrel" evidence="7">
    <location>
        <begin position="204"/>
        <end position="275"/>
    </location>
</feature>
<dbReference type="RefSeq" id="WP_228234649.1">
    <property type="nucleotide sequence ID" value="NZ_JAJGNA010000025.1"/>
</dbReference>
<protein>
    <submittedName>
        <fullName evidence="9">Efflux RND transporter periplasmic adaptor subunit</fullName>
    </submittedName>
</protein>
<dbReference type="AlphaFoldDB" id="A0A9Q3UN24"/>
<dbReference type="InterPro" id="IPR058625">
    <property type="entry name" value="MdtA-like_BSH"/>
</dbReference>
<keyword evidence="4" id="KW-0175">Coiled coil</keyword>
<comment type="subcellular location">
    <subcellularLocation>
        <location evidence="1">Cell envelope</location>
    </subcellularLocation>
</comment>
<evidence type="ECO:0000259" key="8">
    <source>
        <dbReference type="Pfam" id="PF25967"/>
    </source>
</evidence>
<dbReference type="GO" id="GO:0015562">
    <property type="term" value="F:efflux transmembrane transporter activity"/>
    <property type="evidence" value="ECO:0007669"/>
    <property type="project" value="TreeGrafter"/>
</dbReference>
<feature type="signal peptide" evidence="5">
    <location>
        <begin position="1"/>
        <end position="28"/>
    </location>
</feature>
<proteinExistence type="inferred from homology"/>
<keyword evidence="10" id="KW-1185">Reference proteome</keyword>
<dbReference type="Proteomes" id="UP001108027">
    <property type="component" value="Unassembled WGS sequence"/>
</dbReference>
<evidence type="ECO:0000256" key="2">
    <source>
        <dbReference type="ARBA" id="ARBA00009477"/>
    </source>
</evidence>
<dbReference type="GO" id="GO:1990281">
    <property type="term" value="C:efflux pump complex"/>
    <property type="evidence" value="ECO:0007669"/>
    <property type="project" value="TreeGrafter"/>
</dbReference>